<dbReference type="OrthoDB" id="5386290at2"/>
<evidence type="ECO:0000313" key="9">
    <source>
        <dbReference type="EMBL" id="TWT75557.1"/>
    </source>
</evidence>
<dbReference type="Proteomes" id="UP000318478">
    <property type="component" value="Unassembled WGS sequence"/>
</dbReference>
<evidence type="ECO:0000256" key="5">
    <source>
        <dbReference type="ARBA" id="ARBA00066346"/>
    </source>
</evidence>
<gene>
    <name evidence="9" type="ORF">Pla123a_30670</name>
</gene>
<evidence type="ECO:0000256" key="3">
    <source>
        <dbReference type="ARBA" id="ARBA00023027"/>
    </source>
</evidence>
<name>A0A5C5YL25_9BACT</name>
<feature type="domain" description="LOR/SDH bifunctional enzyme conserved" evidence="6">
    <location>
        <begin position="15"/>
        <end position="112"/>
    </location>
</feature>
<dbReference type="InterPro" id="IPR007545">
    <property type="entry name" value="LOR/SDH_bifunc_enz_cons_dom"/>
</dbReference>
<dbReference type="EC" id="4.3.1.12" evidence="5"/>
<proteinExistence type="predicted"/>
<dbReference type="Gene3D" id="2.40.420.10">
    <property type="entry name" value="conserved putative lor/sdh protein from methanococcus maripaludis s2 domain"/>
    <property type="match status" value="1"/>
</dbReference>
<keyword evidence="3" id="KW-0520">NAD</keyword>
<dbReference type="GO" id="GO:0008473">
    <property type="term" value="F:ornithine cyclodeaminase activity"/>
    <property type="evidence" value="ECO:0007669"/>
    <property type="project" value="UniProtKB-EC"/>
</dbReference>
<dbReference type="Pfam" id="PF21570">
    <property type="entry name" value="ArgZ-like_C_2nd"/>
    <property type="match status" value="1"/>
</dbReference>
<dbReference type="AlphaFoldDB" id="A0A5C5YL25"/>
<evidence type="ECO:0000313" key="10">
    <source>
        <dbReference type="Proteomes" id="UP000318478"/>
    </source>
</evidence>
<sequence>MGDSSPHAAEATHVEEVEVAGHIIDSLILPKVLDTITTGGGTFKIKSIAIGQGRSDPSRALIEVRAATDEALQAILAAISDHGAVPVHSIDCQTEPVGQAGVLPEGFYSSTNQRTEVRLGGQWVEVADQEMDCGVVVGKDDRPRCVPMSEVNVGDKVIVGHAGVRVFPPDRGDAGEHAFAFMNSAVSTEKPKAGQVRQIAELLRDNQAGGGKTLIVGGPAIVHTGSGPLLSELIRGGYVHKLFAGNALATHDIEQAMFGTSLGVHLDDARIAEAGHEHHLRAINRIRRVGSIAAAVDQGLITSGVMHDCVKNNVEFLLAGSIRDDGPLPDVITDVLDAQRQMREAVRDVTFCLMIATTLHSIAVGNLLPAWVKVVCVDINPSTVIKLSDRGSFQTVGLVTDVEPFLRSLVEEVWKTSGQ</sequence>
<keyword evidence="10" id="KW-1185">Reference proteome</keyword>
<dbReference type="EMBL" id="SJPO01000007">
    <property type="protein sequence ID" value="TWT75557.1"/>
    <property type="molecule type" value="Genomic_DNA"/>
</dbReference>
<dbReference type="InterPro" id="IPR048963">
    <property type="entry name" value="ArgZ/ArgE-like_C_2nd"/>
</dbReference>
<dbReference type="Pfam" id="PF21571">
    <property type="entry name" value="ArgZ-like_C_1st"/>
    <property type="match status" value="1"/>
</dbReference>
<accession>A0A5C5YL25</accession>
<dbReference type="NCBIfam" id="TIGR00300">
    <property type="entry name" value="TIGR00300 family protein"/>
    <property type="match status" value="1"/>
</dbReference>
<dbReference type="InterPro" id="IPR048964">
    <property type="entry name" value="ArgZ/ArgE-like_C_1st"/>
</dbReference>
<dbReference type="CDD" id="cd12144">
    <property type="entry name" value="SDH_N_domain"/>
    <property type="match status" value="1"/>
</dbReference>
<evidence type="ECO:0000259" key="6">
    <source>
        <dbReference type="Pfam" id="PF04455"/>
    </source>
</evidence>
<dbReference type="GO" id="GO:0000166">
    <property type="term" value="F:nucleotide binding"/>
    <property type="evidence" value="ECO:0007669"/>
    <property type="project" value="UniProtKB-KW"/>
</dbReference>
<dbReference type="Pfam" id="PF04455">
    <property type="entry name" value="Saccharop_dh_N"/>
    <property type="match status" value="1"/>
</dbReference>
<comment type="cofactor">
    <cofactor evidence="1">
        <name>NAD(+)</name>
        <dbReference type="ChEBI" id="CHEBI:57540"/>
    </cofactor>
</comment>
<dbReference type="RefSeq" id="WP_146588426.1">
    <property type="nucleotide sequence ID" value="NZ_SJPO01000007.1"/>
</dbReference>
<dbReference type="Gene3D" id="3.40.50.10690">
    <property type="entry name" value="putative lor/sdh protein like domains"/>
    <property type="match status" value="1"/>
</dbReference>
<organism evidence="9 10">
    <name type="scientific">Posidoniimonas polymericola</name>
    <dbReference type="NCBI Taxonomy" id="2528002"/>
    <lineage>
        <taxon>Bacteria</taxon>
        <taxon>Pseudomonadati</taxon>
        <taxon>Planctomycetota</taxon>
        <taxon>Planctomycetia</taxon>
        <taxon>Pirellulales</taxon>
        <taxon>Lacipirellulaceae</taxon>
        <taxon>Posidoniimonas</taxon>
    </lineage>
</organism>
<feature type="domain" description="Arginine dihydrolase ArgZ/ArgE-like C-terminal first subdomain" evidence="8">
    <location>
        <begin position="114"/>
        <end position="193"/>
    </location>
</feature>
<evidence type="ECO:0000259" key="8">
    <source>
        <dbReference type="Pfam" id="PF21571"/>
    </source>
</evidence>
<reference evidence="9 10" key="1">
    <citation type="submission" date="2019-02" db="EMBL/GenBank/DDBJ databases">
        <title>Deep-cultivation of Planctomycetes and their phenomic and genomic characterization uncovers novel biology.</title>
        <authorList>
            <person name="Wiegand S."/>
            <person name="Jogler M."/>
            <person name="Boedeker C."/>
            <person name="Pinto D."/>
            <person name="Vollmers J."/>
            <person name="Rivas-Marin E."/>
            <person name="Kohn T."/>
            <person name="Peeters S.H."/>
            <person name="Heuer A."/>
            <person name="Rast P."/>
            <person name="Oberbeckmann S."/>
            <person name="Bunk B."/>
            <person name="Jeske O."/>
            <person name="Meyerdierks A."/>
            <person name="Storesund J.E."/>
            <person name="Kallscheuer N."/>
            <person name="Luecker S."/>
            <person name="Lage O.M."/>
            <person name="Pohl T."/>
            <person name="Merkel B.J."/>
            <person name="Hornburger P."/>
            <person name="Mueller R.-W."/>
            <person name="Bruemmer F."/>
            <person name="Labrenz M."/>
            <person name="Spormann A.M."/>
            <person name="Op Den Camp H."/>
            <person name="Overmann J."/>
            <person name="Amann R."/>
            <person name="Jetten M.S.M."/>
            <person name="Mascher T."/>
            <person name="Medema M.H."/>
            <person name="Devos D.P."/>
            <person name="Kaster A.-K."/>
            <person name="Ovreas L."/>
            <person name="Rohde M."/>
            <person name="Galperin M.Y."/>
            <person name="Jogler C."/>
        </authorList>
    </citation>
    <scope>NUCLEOTIDE SEQUENCE [LARGE SCALE GENOMIC DNA]</scope>
    <source>
        <strain evidence="9 10">Pla123a</strain>
    </source>
</reference>
<evidence type="ECO:0000256" key="2">
    <source>
        <dbReference type="ARBA" id="ARBA00022741"/>
    </source>
</evidence>
<keyword evidence="4" id="KW-0456">Lyase</keyword>
<evidence type="ECO:0000256" key="1">
    <source>
        <dbReference type="ARBA" id="ARBA00001911"/>
    </source>
</evidence>
<keyword evidence="2" id="KW-0547">Nucleotide-binding</keyword>
<feature type="domain" description="Arginine dihydrolase ArgZ/ArgE-like C-terminal second subdomain" evidence="7">
    <location>
        <begin position="198"/>
        <end position="409"/>
    </location>
</feature>
<evidence type="ECO:0000256" key="4">
    <source>
        <dbReference type="ARBA" id="ARBA00023239"/>
    </source>
</evidence>
<protein>
    <recommendedName>
        <fullName evidence="5">ornithine cyclodeaminase</fullName>
        <ecNumber evidence="5">4.3.1.12</ecNumber>
    </recommendedName>
</protein>
<evidence type="ECO:0000259" key="7">
    <source>
        <dbReference type="Pfam" id="PF21570"/>
    </source>
</evidence>
<dbReference type="InterPro" id="IPR005239">
    <property type="entry name" value="ArgZ/ArgE-like"/>
</dbReference>
<comment type="caution">
    <text evidence="9">The sequence shown here is derived from an EMBL/GenBank/DDBJ whole genome shotgun (WGS) entry which is preliminary data.</text>
</comment>